<dbReference type="OrthoDB" id="2574141at2759"/>
<dbReference type="Gene3D" id="4.10.240.10">
    <property type="entry name" value="Zn(2)-C6 fungal-type DNA-binding domain"/>
    <property type="match status" value="1"/>
</dbReference>
<organism evidence="4 5">
    <name type="scientific">Thelonectria olida</name>
    <dbReference type="NCBI Taxonomy" id="1576542"/>
    <lineage>
        <taxon>Eukaryota</taxon>
        <taxon>Fungi</taxon>
        <taxon>Dikarya</taxon>
        <taxon>Ascomycota</taxon>
        <taxon>Pezizomycotina</taxon>
        <taxon>Sordariomycetes</taxon>
        <taxon>Hypocreomycetidae</taxon>
        <taxon>Hypocreales</taxon>
        <taxon>Nectriaceae</taxon>
        <taxon>Thelonectria</taxon>
    </lineage>
</organism>
<comment type="caution">
    <text evidence="4">The sequence shown here is derived from an EMBL/GenBank/DDBJ whole genome shotgun (WGS) entry which is preliminary data.</text>
</comment>
<name>A0A9P8VWI8_9HYPO</name>
<dbReference type="PROSITE" id="PS00463">
    <property type="entry name" value="ZN2_CY6_FUNGAL_1"/>
    <property type="match status" value="1"/>
</dbReference>
<evidence type="ECO:0000313" key="5">
    <source>
        <dbReference type="Proteomes" id="UP000777438"/>
    </source>
</evidence>
<feature type="domain" description="Zn(2)-C6 fungal-type" evidence="3">
    <location>
        <begin position="7"/>
        <end position="39"/>
    </location>
</feature>
<dbReference type="SMART" id="SM00066">
    <property type="entry name" value="GAL4"/>
    <property type="match status" value="1"/>
</dbReference>
<feature type="region of interest" description="Disordered" evidence="2">
    <location>
        <begin position="79"/>
        <end position="103"/>
    </location>
</feature>
<dbReference type="GO" id="GO:0008270">
    <property type="term" value="F:zinc ion binding"/>
    <property type="evidence" value="ECO:0007669"/>
    <property type="project" value="InterPro"/>
</dbReference>
<evidence type="ECO:0000256" key="2">
    <source>
        <dbReference type="SAM" id="MobiDB-lite"/>
    </source>
</evidence>
<reference evidence="4 5" key="1">
    <citation type="journal article" date="2021" name="Nat. Commun.">
        <title>Genetic determinants of endophytism in the Arabidopsis root mycobiome.</title>
        <authorList>
            <person name="Mesny F."/>
            <person name="Miyauchi S."/>
            <person name="Thiergart T."/>
            <person name="Pickel B."/>
            <person name="Atanasova L."/>
            <person name="Karlsson M."/>
            <person name="Huettel B."/>
            <person name="Barry K.W."/>
            <person name="Haridas S."/>
            <person name="Chen C."/>
            <person name="Bauer D."/>
            <person name="Andreopoulos W."/>
            <person name="Pangilinan J."/>
            <person name="LaButti K."/>
            <person name="Riley R."/>
            <person name="Lipzen A."/>
            <person name="Clum A."/>
            <person name="Drula E."/>
            <person name="Henrissat B."/>
            <person name="Kohler A."/>
            <person name="Grigoriev I.V."/>
            <person name="Martin F.M."/>
            <person name="Hacquard S."/>
        </authorList>
    </citation>
    <scope>NUCLEOTIDE SEQUENCE [LARGE SCALE GENOMIC DNA]</scope>
    <source>
        <strain evidence="4 5">MPI-CAGE-CH-0241</strain>
    </source>
</reference>
<dbReference type="InterPro" id="IPR001138">
    <property type="entry name" value="Zn2Cys6_DnaBD"/>
</dbReference>
<sequence>MADLRQACDRCHGKKLRCPKQHGSPICVRCAKAKVSCVFSPPTRALRPIAAPPQQQPDALGFDWNSLLAFDQISNGMANDAATQNQNPFVTTPPVSDNSDNSPQSETAILAQLMTGLDRLHRGFPVSDVHKHMSVEDMKQVSQNPDAKFDLQRTLEQLLQNGQELSQIYPKVLQKAKHHINRPTGDNSCAIPDCVHYMRQSLRPRQPPILDHSLLNLLIACHLRLIDILDNIMDHARVCAHVFSQLPKESEPNFDIPEIRIGSFVAPRDSAASLVTTMLVDLQASLNARRQDAFKLVVSAAGEHSIEGQVLIMQCEILGQRGKDSLNDMRQLREQMSVTGILR</sequence>
<dbReference type="AlphaFoldDB" id="A0A9P8VWI8"/>
<keyword evidence="1" id="KW-0539">Nucleus</keyword>
<evidence type="ECO:0000259" key="3">
    <source>
        <dbReference type="PROSITE" id="PS50048"/>
    </source>
</evidence>
<dbReference type="InterPro" id="IPR036864">
    <property type="entry name" value="Zn2-C6_fun-type_DNA-bd_sf"/>
</dbReference>
<proteinExistence type="predicted"/>
<accession>A0A9P8VWI8</accession>
<dbReference type="SUPFAM" id="SSF57701">
    <property type="entry name" value="Zn2/Cys6 DNA-binding domain"/>
    <property type="match status" value="1"/>
</dbReference>
<dbReference type="Pfam" id="PF00172">
    <property type="entry name" value="Zn_clus"/>
    <property type="match status" value="1"/>
</dbReference>
<dbReference type="GO" id="GO:0000981">
    <property type="term" value="F:DNA-binding transcription factor activity, RNA polymerase II-specific"/>
    <property type="evidence" value="ECO:0007669"/>
    <property type="project" value="InterPro"/>
</dbReference>
<dbReference type="Proteomes" id="UP000777438">
    <property type="component" value="Unassembled WGS sequence"/>
</dbReference>
<dbReference type="CDD" id="cd00067">
    <property type="entry name" value="GAL4"/>
    <property type="match status" value="1"/>
</dbReference>
<evidence type="ECO:0000313" key="4">
    <source>
        <dbReference type="EMBL" id="KAH6877174.1"/>
    </source>
</evidence>
<gene>
    <name evidence="4" type="ORF">B0T10DRAFT_566504</name>
</gene>
<protein>
    <recommendedName>
        <fullName evidence="3">Zn(2)-C6 fungal-type domain-containing protein</fullName>
    </recommendedName>
</protein>
<evidence type="ECO:0000256" key="1">
    <source>
        <dbReference type="ARBA" id="ARBA00023242"/>
    </source>
</evidence>
<dbReference type="PROSITE" id="PS50048">
    <property type="entry name" value="ZN2_CY6_FUNGAL_2"/>
    <property type="match status" value="1"/>
</dbReference>
<dbReference type="EMBL" id="JAGPYM010000031">
    <property type="protein sequence ID" value="KAH6877174.1"/>
    <property type="molecule type" value="Genomic_DNA"/>
</dbReference>
<keyword evidence="5" id="KW-1185">Reference proteome</keyword>